<sequence>LNLSKPKSEGKSRHPSGYNSHGRNDKDDHHRGIKREANTPPPAHANHGKRPVSSNASPVTTIPTSLQGGKSSLMP</sequence>
<dbReference type="AlphaFoldDB" id="A0A0B6YVG6"/>
<feature type="compositionally biased region" description="Basic and acidic residues" evidence="1">
    <location>
        <begin position="1"/>
        <end position="12"/>
    </location>
</feature>
<name>A0A0B6YVG6_9EUPU</name>
<feature type="region of interest" description="Disordered" evidence="1">
    <location>
        <begin position="1"/>
        <end position="75"/>
    </location>
</feature>
<protein>
    <submittedName>
        <fullName evidence="2">Uncharacterized protein</fullName>
    </submittedName>
</protein>
<proteinExistence type="predicted"/>
<gene>
    <name evidence="2" type="primary">ORF39091</name>
</gene>
<accession>A0A0B6YVG6</accession>
<organism evidence="2">
    <name type="scientific">Arion vulgaris</name>
    <dbReference type="NCBI Taxonomy" id="1028688"/>
    <lineage>
        <taxon>Eukaryota</taxon>
        <taxon>Metazoa</taxon>
        <taxon>Spiralia</taxon>
        <taxon>Lophotrochozoa</taxon>
        <taxon>Mollusca</taxon>
        <taxon>Gastropoda</taxon>
        <taxon>Heterobranchia</taxon>
        <taxon>Euthyneura</taxon>
        <taxon>Panpulmonata</taxon>
        <taxon>Eupulmonata</taxon>
        <taxon>Stylommatophora</taxon>
        <taxon>Helicina</taxon>
        <taxon>Arionoidea</taxon>
        <taxon>Arionidae</taxon>
        <taxon>Arion</taxon>
    </lineage>
</organism>
<feature type="compositionally biased region" description="Polar residues" evidence="1">
    <location>
        <begin position="52"/>
        <end position="75"/>
    </location>
</feature>
<evidence type="ECO:0000313" key="2">
    <source>
        <dbReference type="EMBL" id="CEK60329.1"/>
    </source>
</evidence>
<feature type="non-terminal residue" evidence="2">
    <location>
        <position position="1"/>
    </location>
</feature>
<evidence type="ECO:0000256" key="1">
    <source>
        <dbReference type="SAM" id="MobiDB-lite"/>
    </source>
</evidence>
<feature type="non-terminal residue" evidence="2">
    <location>
        <position position="75"/>
    </location>
</feature>
<feature type="compositionally biased region" description="Basic and acidic residues" evidence="1">
    <location>
        <begin position="22"/>
        <end position="37"/>
    </location>
</feature>
<dbReference type="EMBL" id="HACG01013464">
    <property type="protein sequence ID" value="CEK60329.1"/>
    <property type="molecule type" value="Transcribed_RNA"/>
</dbReference>
<reference evidence="2" key="1">
    <citation type="submission" date="2014-12" db="EMBL/GenBank/DDBJ databases">
        <title>Insight into the proteome of Arion vulgaris.</title>
        <authorList>
            <person name="Aradska J."/>
            <person name="Bulat T."/>
            <person name="Smidak R."/>
            <person name="Sarate P."/>
            <person name="Gangsoo J."/>
            <person name="Sialana F."/>
            <person name="Bilban M."/>
            <person name="Lubec G."/>
        </authorList>
    </citation>
    <scope>NUCLEOTIDE SEQUENCE</scope>
    <source>
        <tissue evidence="2">Skin</tissue>
    </source>
</reference>